<gene>
    <name evidence="2" type="ORF">GCM10011489_14410</name>
</gene>
<keyword evidence="3" id="KW-1185">Reference proteome</keyword>
<dbReference type="RefSeq" id="WP_188585916.1">
    <property type="nucleotide sequence ID" value="NZ_BMGC01000007.1"/>
</dbReference>
<organism evidence="2 3">
    <name type="scientific">Gordonia jinhuaensis</name>
    <dbReference type="NCBI Taxonomy" id="1517702"/>
    <lineage>
        <taxon>Bacteria</taxon>
        <taxon>Bacillati</taxon>
        <taxon>Actinomycetota</taxon>
        <taxon>Actinomycetes</taxon>
        <taxon>Mycobacteriales</taxon>
        <taxon>Gordoniaceae</taxon>
        <taxon>Gordonia</taxon>
    </lineage>
</organism>
<dbReference type="Pfam" id="PF13406">
    <property type="entry name" value="SLT_2"/>
    <property type="match status" value="1"/>
</dbReference>
<dbReference type="GO" id="GO:0009253">
    <property type="term" value="P:peptidoglycan catabolic process"/>
    <property type="evidence" value="ECO:0007669"/>
    <property type="project" value="TreeGrafter"/>
</dbReference>
<comment type="caution">
    <text evidence="2">The sequence shown here is derived from an EMBL/GenBank/DDBJ whole genome shotgun (WGS) entry which is preliminary data.</text>
</comment>
<dbReference type="Proteomes" id="UP000621454">
    <property type="component" value="Unassembled WGS sequence"/>
</dbReference>
<name>A0A916T1B4_9ACTN</name>
<evidence type="ECO:0000313" key="2">
    <source>
        <dbReference type="EMBL" id="GGB27367.1"/>
    </source>
</evidence>
<dbReference type="InterPro" id="IPR023346">
    <property type="entry name" value="Lysozyme-like_dom_sf"/>
</dbReference>
<sequence length="247" mass="25962">MNRHRLVSSVIAIGAVVMVAVMCAGCIDLPSQQRPKIPEGIPPGAGVTQPALDLADRAGSDAALRAWAQPVAQDTAIGQRALIAYGRAAETQRQRNPGCRLAWTTLAGIGGVESRHGTYHGASISAVGDVRPRIRGVELDGTGGNRTIPNSRTDPHTTGEYARAMGPFQFLPETWVRFGADGNGDGRADPDNIDDAALGAARYLCISGGDLGTPAGWQKAVLVYNNSTTYVLDVRDHANAYSIGVAY</sequence>
<dbReference type="AlphaFoldDB" id="A0A916T1B4"/>
<reference evidence="2" key="1">
    <citation type="journal article" date="2014" name="Int. J. Syst. Evol. Microbiol.">
        <title>Complete genome sequence of Corynebacterium casei LMG S-19264T (=DSM 44701T), isolated from a smear-ripened cheese.</title>
        <authorList>
            <consortium name="US DOE Joint Genome Institute (JGI-PGF)"/>
            <person name="Walter F."/>
            <person name="Albersmeier A."/>
            <person name="Kalinowski J."/>
            <person name="Ruckert C."/>
        </authorList>
    </citation>
    <scope>NUCLEOTIDE SEQUENCE</scope>
    <source>
        <strain evidence="2">CGMCC 1.12827</strain>
    </source>
</reference>
<dbReference type="CDD" id="cd13399">
    <property type="entry name" value="Slt35-like"/>
    <property type="match status" value="1"/>
</dbReference>
<dbReference type="InterPro" id="IPR043426">
    <property type="entry name" value="MltB-like"/>
</dbReference>
<proteinExistence type="predicted"/>
<protein>
    <recommendedName>
        <fullName evidence="1">Transglycosylase SLT domain-containing protein</fullName>
    </recommendedName>
</protein>
<dbReference type="Gene3D" id="1.10.8.350">
    <property type="entry name" value="Bacterial muramidase"/>
    <property type="match status" value="1"/>
</dbReference>
<dbReference type="SUPFAM" id="SSF53955">
    <property type="entry name" value="Lysozyme-like"/>
    <property type="match status" value="1"/>
</dbReference>
<dbReference type="GO" id="GO:0008933">
    <property type="term" value="F:peptidoglycan lytic transglycosylase activity"/>
    <property type="evidence" value="ECO:0007669"/>
    <property type="project" value="TreeGrafter"/>
</dbReference>
<feature type="domain" description="Transglycosylase SLT" evidence="1">
    <location>
        <begin position="154"/>
        <end position="214"/>
    </location>
</feature>
<dbReference type="PANTHER" id="PTHR30163:SF8">
    <property type="entry name" value="LYTIC MUREIN TRANSGLYCOSYLASE"/>
    <property type="match status" value="1"/>
</dbReference>
<dbReference type="EMBL" id="BMGC01000007">
    <property type="protein sequence ID" value="GGB27367.1"/>
    <property type="molecule type" value="Genomic_DNA"/>
</dbReference>
<dbReference type="PANTHER" id="PTHR30163">
    <property type="entry name" value="MEMBRANE-BOUND LYTIC MUREIN TRANSGLYCOSYLASE B"/>
    <property type="match status" value="1"/>
</dbReference>
<accession>A0A916T1B4</accession>
<evidence type="ECO:0000259" key="1">
    <source>
        <dbReference type="Pfam" id="PF13406"/>
    </source>
</evidence>
<evidence type="ECO:0000313" key="3">
    <source>
        <dbReference type="Proteomes" id="UP000621454"/>
    </source>
</evidence>
<reference evidence="2" key="2">
    <citation type="submission" date="2020-09" db="EMBL/GenBank/DDBJ databases">
        <authorList>
            <person name="Sun Q."/>
            <person name="Zhou Y."/>
        </authorList>
    </citation>
    <scope>NUCLEOTIDE SEQUENCE</scope>
    <source>
        <strain evidence="2">CGMCC 1.12827</strain>
    </source>
</reference>
<dbReference type="InterPro" id="IPR031304">
    <property type="entry name" value="SLT_2"/>
</dbReference>